<evidence type="ECO:0000313" key="2">
    <source>
        <dbReference type="Proteomes" id="UP000263753"/>
    </source>
</evidence>
<accession>A0A3B7LZX7</accession>
<dbReference type="RefSeq" id="WP_087511947.1">
    <property type="nucleotide sequence ID" value="NZ_CP032134.1"/>
</dbReference>
<reference evidence="2" key="1">
    <citation type="submission" date="2018-09" db="EMBL/GenBank/DDBJ databases">
        <title>The complete genome of Acinetobacter sp. strain WCHAc010005.</title>
        <authorList>
            <person name="Hu Y."/>
            <person name="Long H."/>
            <person name="Feng Y."/>
            <person name="Zong Z."/>
        </authorList>
    </citation>
    <scope>NUCLEOTIDE SEQUENCE [LARGE SCALE GENOMIC DNA]</scope>
    <source>
        <strain evidence="2">WCHAc010005</strain>
    </source>
</reference>
<evidence type="ECO:0000313" key="1">
    <source>
        <dbReference type="EMBL" id="AXY57464.1"/>
    </source>
</evidence>
<name>A0A3B7LZX7_9GAMM</name>
<proteinExistence type="predicted"/>
<dbReference type="EMBL" id="CP032134">
    <property type="protein sequence ID" value="AXY57464.1"/>
    <property type="molecule type" value="Genomic_DNA"/>
</dbReference>
<dbReference type="KEGG" id="achi:CDG60_13350"/>
<organism evidence="1 2">
    <name type="scientific">Acinetobacter chinensis</name>
    <dbReference type="NCBI Taxonomy" id="2004650"/>
    <lineage>
        <taxon>Bacteria</taxon>
        <taxon>Pseudomonadati</taxon>
        <taxon>Pseudomonadota</taxon>
        <taxon>Gammaproteobacteria</taxon>
        <taxon>Moraxellales</taxon>
        <taxon>Moraxellaceae</taxon>
        <taxon>Acinetobacter</taxon>
    </lineage>
</organism>
<sequence length="90" mass="10508">MLINMKEMQLQKFEQLAEKIMAEPEKYCIFDSVSDFYKASWLNDFPKATIWSATGLDNGADEFYAKIEYKDRYISISSEGTLRVSYGIRK</sequence>
<dbReference type="Proteomes" id="UP000263753">
    <property type="component" value="Chromosome"/>
</dbReference>
<gene>
    <name evidence="1" type="ORF">CDG60_13350</name>
</gene>
<protein>
    <submittedName>
        <fullName evidence="1">Uncharacterized protein</fullName>
    </submittedName>
</protein>
<dbReference type="AlphaFoldDB" id="A0A3B7LZX7"/>